<proteinExistence type="predicted"/>
<dbReference type="Proteomes" id="UP000226106">
    <property type="component" value="Unassembled WGS sequence"/>
</dbReference>
<reference evidence="1 2" key="1">
    <citation type="submission" date="2017-09" db="EMBL/GenBank/DDBJ databases">
        <title>Large-scale bioinformatics analysis of Bacillus genomes uncovers conserved roles of natural products in bacterial physiology.</title>
        <authorList>
            <consortium name="Agbiome Team Llc"/>
            <person name="Bleich R.M."/>
            <person name="Grubbs K.J."/>
            <person name="Santa Maria K.C."/>
            <person name="Allen S.E."/>
            <person name="Farag S."/>
            <person name="Shank E.A."/>
            <person name="Bowers A."/>
        </authorList>
    </citation>
    <scope>NUCLEOTIDE SEQUENCE [LARGE SCALE GENOMIC DNA]</scope>
    <source>
        <strain evidence="1 2">AFS065400</strain>
    </source>
</reference>
<organism evidence="1 2">
    <name type="scientific">Bacillus thuringiensis</name>
    <dbReference type="NCBI Taxonomy" id="1428"/>
    <lineage>
        <taxon>Bacteria</taxon>
        <taxon>Bacillati</taxon>
        <taxon>Bacillota</taxon>
        <taxon>Bacilli</taxon>
        <taxon>Bacillales</taxon>
        <taxon>Bacillaceae</taxon>
        <taxon>Bacillus</taxon>
        <taxon>Bacillus cereus group</taxon>
    </lineage>
</organism>
<comment type="caution">
    <text evidence="1">The sequence shown here is derived from an EMBL/GenBank/DDBJ whole genome shotgun (WGS) entry which is preliminary data.</text>
</comment>
<evidence type="ECO:0000313" key="2">
    <source>
        <dbReference type="Proteomes" id="UP000226106"/>
    </source>
</evidence>
<accession>A0A9X7FXU8</accession>
<gene>
    <name evidence="1" type="ORF">COK72_01925</name>
</gene>
<evidence type="ECO:0000313" key="1">
    <source>
        <dbReference type="EMBL" id="PFT50786.1"/>
    </source>
</evidence>
<dbReference type="EMBL" id="NVCO01000007">
    <property type="protein sequence ID" value="PFT50786.1"/>
    <property type="molecule type" value="Genomic_DNA"/>
</dbReference>
<protein>
    <submittedName>
        <fullName evidence="1">Uncharacterized protein</fullName>
    </submittedName>
</protein>
<sequence>MGSLEITMTIKCGECITHSNFSLRRYGIEDTLMLIETINRHHLGYFKAKKTNHNEINIECTQCGHVDELIL</sequence>
<dbReference type="RefSeq" id="WP_098640105.1">
    <property type="nucleotide sequence ID" value="NZ_NVCO01000007.1"/>
</dbReference>
<name>A0A9X7FXU8_BACTU</name>
<dbReference type="AlphaFoldDB" id="A0A9X7FXU8"/>